<evidence type="ECO:0000256" key="13">
    <source>
        <dbReference type="PIRSR" id="PIRSR605493-1"/>
    </source>
</evidence>
<comment type="cofactor">
    <cofactor evidence="13">
        <name>Mg(2+)</name>
        <dbReference type="ChEBI" id="CHEBI:18420"/>
    </cofactor>
</comment>
<dbReference type="SUPFAM" id="SSF89562">
    <property type="entry name" value="RraA-like"/>
    <property type="match status" value="1"/>
</dbReference>
<keyword evidence="13" id="KW-0479">Metal-binding</keyword>
<comment type="subunit">
    <text evidence="4">Homotrimer.</text>
</comment>
<evidence type="ECO:0000313" key="15">
    <source>
        <dbReference type="Proteomes" id="UP000545286"/>
    </source>
</evidence>
<reference evidence="14 15" key="1">
    <citation type="submission" date="2020-08" db="EMBL/GenBank/DDBJ databases">
        <title>Sequencing the genomes of 1000 actinobacteria strains.</title>
        <authorList>
            <person name="Klenk H.-P."/>
        </authorList>
    </citation>
    <scope>NUCLEOTIDE SEQUENCE [LARGE SCALE GENOMIC DNA]</scope>
    <source>
        <strain evidence="14 15">DSM 20419</strain>
    </source>
</reference>
<evidence type="ECO:0000256" key="6">
    <source>
        <dbReference type="ARBA" id="ARBA00012947"/>
    </source>
</evidence>
<evidence type="ECO:0000313" key="14">
    <source>
        <dbReference type="EMBL" id="MBB2958871.1"/>
    </source>
</evidence>
<comment type="function">
    <text evidence="8">Catalyzes the aldol cleavage of 4-hydroxy-4-methyl-2-oxoglutarate (HMG) into 2 molecules of pyruvate. Also contains a secondary oxaloacetate (OAA) decarboxylase activity due to the common pyruvate enolate transition state formed following C-C bond cleavage in the retro-aldol and decarboxylation reactions.</text>
</comment>
<dbReference type="Proteomes" id="UP000545286">
    <property type="component" value="Unassembled WGS sequence"/>
</dbReference>
<comment type="similarity">
    <text evidence="3">Belongs to the class II aldolase/RraA-like family.</text>
</comment>
<gene>
    <name evidence="14" type="ORF">FHX72_003017</name>
</gene>
<evidence type="ECO:0000256" key="2">
    <source>
        <dbReference type="ARBA" id="ARBA00001968"/>
    </source>
</evidence>
<evidence type="ECO:0000256" key="3">
    <source>
        <dbReference type="ARBA" id="ARBA00008621"/>
    </source>
</evidence>
<evidence type="ECO:0000256" key="11">
    <source>
        <dbReference type="ARBA" id="ARBA00032305"/>
    </source>
</evidence>
<evidence type="ECO:0000256" key="5">
    <source>
        <dbReference type="ARBA" id="ARBA00012213"/>
    </source>
</evidence>
<dbReference type="Gene3D" id="3.50.30.40">
    <property type="entry name" value="Ribonuclease E inhibitor RraA/RraA-like"/>
    <property type="match status" value="1"/>
</dbReference>
<dbReference type="InterPro" id="IPR005493">
    <property type="entry name" value="RraA/RraA-like"/>
</dbReference>
<evidence type="ECO:0000256" key="12">
    <source>
        <dbReference type="ARBA" id="ARBA00047973"/>
    </source>
</evidence>
<dbReference type="EC" id="4.1.1.112" evidence="6"/>
<dbReference type="GO" id="GO:0008948">
    <property type="term" value="F:oxaloacetate decarboxylase activity"/>
    <property type="evidence" value="ECO:0007669"/>
    <property type="project" value="UniProtKB-EC"/>
</dbReference>
<evidence type="ECO:0000256" key="10">
    <source>
        <dbReference type="ARBA" id="ARBA00030169"/>
    </source>
</evidence>
<feature type="binding site" evidence="13">
    <location>
        <begin position="98"/>
        <end position="101"/>
    </location>
    <ligand>
        <name>substrate</name>
    </ligand>
</feature>
<dbReference type="RefSeq" id="WP_183626011.1">
    <property type="nucleotide sequence ID" value="NZ_JACHWJ010000004.1"/>
</dbReference>
<dbReference type="EMBL" id="JACHWJ010000004">
    <property type="protein sequence ID" value="MBB2958871.1"/>
    <property type="molecule type" value="Genomic_DNA"/>
</dbReference>
<dbReference type="CDD" id="cd16841">
    <property type="entry name" value="RraA_family"/>
    <property type="match status" value="1"/>
</dbReference>
<protein>
    <recommendedName>
        <fullName evidence="7">Putative 4-hydroxy-4-methyl-2-oxoglutarate aldolase</fullName>
        <ecNumber evidence="6">4.1.1.112</ecNumber>
        <ecNumber evidence="5">4.1.3.17</ecNumber>
    </recommendedName>
    <alternativeName>
        <fullName evidence="11">Oxaloacetate decarboxylase</fullName>
    </alternativeName>
    <alternativeName>
        <fullName evidence="9">Regulator of ribonuclease activity homolog</fullName>
    </alternativeName>
    <alternativeName>
        <fullName evidence="10">RraA-like protein</fullName>
    </alternativeName>
</protein>
<dbReference type="AlphaFoldDB" id="A0A7W4UQU1"/>
<evidence type="ECO:0000256" key="4">
    <source>
        <dbReference type="ARBA" id="ARBA00011233"/>
    </source>
</evidence>
<dbReference type="GO" id="GO:0046872">
    <property type="term" value="F:metal ion binding"/>
    <property type="evidence" value="ECO:0007669"/>
    <property type="project" value="UniProtKB-KW"/>
</dbReference>
<accession>A0A7W4UQU1</accession>
<keyword evidence="13" id="KW-0460">Magnesium</keyword>
<dbReference type="PANTHER" id="PTHR33254">
    <property type="entry name" value="4-HYDROXY-4-METHYL-2-OXOGLUTARATE ALDOLASE 3-RELATED"/>
    <property type="match status" value="1"/>
</dbReference>
<name>A0A7W4UQU1_9MICO</name>
<feature type="binding site" evidence="13">
    <location>
        <position position="121"/>
    </location>
    <ligand>
        <name>Mg(2+)</name>
        <dbReference type="ChEBI" id="CHEBI:18420"/>
    </ligand>
</feature>
<comment type="catalytic activity">
    <reaction evidence="1">
        <text>4-hydroxy-4-methyl-2-oxoglutarate = 2 pyruvate</text>
        <dbReference type="Rhea" id="RHEA:22748"/>
        <dbReference type="ChEBI" id="CHEBI:15361"/>
        <dbReference type="ChEBI" id="CHEBI:58276"/>
        <dbReference type="EC" id="4.1.3.17"/>
    </reaction>
</comment>
<keyword evidence="15" id="KW-1185">Reference proteome</keyword>
<dbReference type="EC" id="4.1.3.17" evidence="5"/>
<evidence type="ECO:0000256" key="8">
    <source>
        <dbReference type="ARBA" id="ARBA00025046"/>
    </source>
</evidence>
<feature type="binding site" evidence="13">
    <location>
        <position position="120"/>
    </location>
    <ligand>
        <name>substrate</name>
    </ligand>
</feature>
<dbReference type="InterPro" id="IPR036704">
    <property type="entry name" value="RraA/RraA-like_sf"/>
</dbReference>
<proteinExistence type="inferred from homology"/>
<comment type="caution">
    <text evidence="14">The sequence shown here is derived from an EMBL/GenBank/DDBJ whole genome shotgun (WGS) entry which is preliminary data.</text>
</comment>
<evidence type="ECO:0000256" key="7">
    <source>
        <dbReference type="ARBA" id="ARBA00016549"/>
    </source>
</evidence>
<dbReference type="GO" id="GO:0047443">
    <property type="term" value="F:4-hydroxy-4-methyl-2-oxoglutarate aldolase activity"/>
    <property type="evidence" value="ECO:0007669"/>
    <property type="project" value="UniProtKB-EC"/>
</dbReference>
<evidence type="ECO:0000256" key="1">
    <source>
        <dbReference type="ARBA" id="ARBA00001342"/>
    </source>
</evidence>
<dbReference type="Pfam" id="PF03737">
    <property type="entry name" value="RraA-like"/>
    <property type="match status" value="1"/>
</dbReference>
<dbReference type="PANTHER" id="PTHR33254:SF4">
    <property type="entry name" value="4-HYDROXY-4-METHYL-2-OXOGLUTARATE ALDOLASE 3-RELATED"/>
    <property type="match status" value="1"/>
</dbReference>
<sequence>MPNEYASSAGTATAGVSDGVIERARSIPSANIGDAQERLGTASGIRPVWDGAQLAGRALPVWTRPGDNLIIHKALDVAQPGDVLVVNGGGDVSRALIGDLIGLRALRLGVAGFVIDGAIRDAVGLGEIGLPVFARAVTQAGPFKFGPGRIGIPVAISGVVVEAGDLIVADDDGVVVVRGEEADEVITRAEEIEAGERRKRIAIEESAGVRV</sequence>
<organism evidence="14 15">
    <name type="scientific">Pseudoclavibacter helvolus</name>
    <dbReference type="NCBI Taxonomy" id="255205"/>
    <lineage>
        <taxon>Bacteria</taxon>
        <taxon>Bacillati</taxon>
        <taxon>Actinomycetota</taxon>
        <taxon>Actinomycetes</taxon>
        <taxon>Micrococcales</taxon>
        <taxon>Microbacteriaceae</taxon>
        <taxon>Pseudoclavibacter</taxon>
    </lineage>
</organism>
<evidence type="ECO:0000256" key="9">
    <source>
        <dbReference type="ARBA" id="ARBA00029596"/>
    </source>
</evidence>
<comment type="catalytic activity">
    <reaction evidence="12">
        <text>oxaloacetate + H(+) = pyruvate + CO2</text>
        <dbReference type="Rhea" id="RHEA:15641"/>
        <dbReference type="ChEBI" id="CHEBI:15361"/>
        <dbReference type="ChEBI" id="CHEBI:15378"/>
        <dbReference type="ChEBI" id="CHEBI:16452"/>
        <dbReference type="ChEBI" id="CHEBI:16526"/>
        <dbReference type="EC" id="4.1.1.112"/>
    </reaction>
</comment>
<comment type="cofactor">
    <cofactor evidence="2">
        <name>a divalent metal cation</name>
        <dbReference type="ChEBI" id="CHEBI:60240"/>
    </cofactor>
</comment>